<sequence length="39" mass="4413">MRECRLYHLPVPSDSLFFSGAGPVRAMTTLRWHSSSLCC</sequence>
<dbReference type="Proteomes" id="UP000187203">
    <property type="component" value="Unassembled WGS sequence"/>
</dbReference>
<keyword evidence="2" id="KW-1185">Reference proteome</keyword>
<proteinExistence type="predicted"/>
<organism evidence="1 2">
    <name type="scientific">Corchorus olitorius</name>
    <dbReference type="NCBI Taxonomy" id="93759"/>
    <lineage>
        <taxon>Eukaryota</taxon>
        <taxon>Viridiplantae</taxon>
        <taxon>Streptophyta</taxon>
        <taxon>Embryophyta</taxon>
        <taxon>Tracheophyta</taxon>
        <taxon>Spermatophyta</taxon>
        <taxon>Magnoliopsida</taxon>
        <taxon>eudicotyledons</taxon>
        <taxon>Gunneridae</taxon>
        <taxon>Pentapetalae</taxon>
        <taxon>rosids</taxon>
        <taxon>malvids</taxon>
        <taxon>Malvales</taxon>
        <taxon>Malvaceae</taxon>
        <taxon>Grewioideae</taxon>
        <taxon>Apeibeae</taxon>
        <taxon>Corchorus</taxon>
    </lineage>
</organism>
<protein>
    <submittedName>
        <fullName evidence="1">Uncharacterized protein</fullName>
    </submittedName>
</protein>
<dbReference type="EMBL" id="AWUE01017314">
    <property type="protein sequence ID" value="OMO87492.1"/>
    <property type="molecule type" value="Genomic_DNA"/>
</dbReference>
<name>A0A1R3IY35_9ROSI</name>
<reference evidence="2" key="1">
    <citation type="submission" date="2013-09" db="EMBL/GenBank/DDBJ databases">
        <title>Corchorus olitorius genome sequencing.</title>
        <authorList>
            <person name="Alam M."/>
            <person name="Haque M.S."/>
            <person name="Islam M.S."/>
            <person name="Emdad E.M."/>
            <person name="Islam M.M."/>
            <person name="Ahmed B."/>
            <person name="Halim A."/>
            <person name="Hossen Q.M.M."/>
            <person name="Hossain M.Z."/>
            <person name="Ahmed R."/>
            <person name="Khan M.M."/>
            <person name="Islam R."/>
            <person name="Rashid M.M."/>
            <person name="Khan S.A."/>
            <person name="Rahman M.S."/>
            <person name="Alam M."/>
            <person name="Yahiya A.S."/>
            <person name="Khan M.S."/>
            <person name="Azam M.S."/>
            <person name="Haque T."/>
            <person name="Lashkar M.Z.H."/>
            <person name="Akhand A.I."/>
            <person name="Morshed G."/>
            <person name="Roy S."/>
            <person name="Uddin K.S."/>
            <person name="Rabeya T."/>
            <person name="Hossain A.S."/>
            <person name="Chowdhury A."/>
            <person name="Snigdha A.R."/>
            <person name="Mortoza M.S."/>
            <person name="Matin S.A."/>
            <person name="Hoque S.M.E."/>
            <person name="Islam M.K."/>
            <person name="Roy D.K."/>
            <person name="Haider R."/>
            <person name="Moosa M.M."/>
            <person name="Elias S.M."/>
            <person name="Hasan A.M."/>
            <person name="Jahan S."/>
            <person name="Shafiuddin M."/>
            <person name="Mahmood N."/>
            <person name="Shommy N.S."/>
        </authorList>
    </citation>
    <scope>NUCLEOTIDE SEQUENCE [LARGE SCALE GENOMIC DNA]</scope>
    <source>
        <strain evidence="2">cv. O-4</strain>
    </source>
</reference>
<evidence type="ECO:0000313" key="1">
    <source>
        <dbReference type="EMBL" id="OMO87492.1"/>
    </source>
</evidence>
<evidence type="ECO:0000313" key="2">
    <source>
        <dbReference type="Proteomes" id="UP000187203"/>
    </source>
</evidence>
<gene>
    <name evidence="1" type="ORF">COLO4_20647</name>
</gene>
<accession>A0A1R3IY35</accession>
<comment type="caution">
    <text evidence="1">The sequence shown here is derived from an EMBL/GenBank/DDBJ whole genome shotgun (WGS) entry which is preliminary data.</text>
</comment>
<dbReference type="AlphaFoldDB" id="A0A1R3IY35"/>